<feature type="coiled-coil region" evidence="2">
    <location>
        <begin position="110"/>
        <end position="137"/>
    </location>
</feature>
<name>A0ABX7X2A9_9GAMM</name>
<protein>
    <submittedName>
        <fullName evidence="7">Efflux RND transporter periplasmic adaptor subunit</fullName>
    </submittedName>
</protein>
<keyword evidence="2" id="KW-0175">Coiled coil</keyword>
<evidence type="ECO:0000256" key="2">
    <source>
        <dbReference type="SAM" id="Coils"/>
    </source>
</evidence>
<feature type="domain" description="CusB-like beta-barrel" evidence="5">
    <location>
        <begin position="219"/>
        <end position="285"/>
    </location>
</feature>
<feature type="domain" description="Multidrug resistance protein MdtA-like barrel-sandwich hybrid" evidence="4">
    <location>
        <begin position="71"/>
        <end position="210"/>
    </location>
</feature>
<dbReference type="Proteomes" id="UP000672039">
    <property type="component" value="Chromosome"/>
</dbReference>
<evidence type="ECO:0000256" key="3">
    <source>
        <dbReference type="SAM" id="SignalP"/>
    </source>
</evidence>
<dbReference type="InterPro" id="IPR058625">
    <property type="entry name" value="MdtA-like_BSH"/>
</dbReference>
<dbReference type="Gene3D" id="2.40.50.100">
    <property type="match status" value="1"/>
</dbReference>
<dbReference type="InterPro" id="IPR006143">
    <property type="entry name" value="RND_pump_MFP"/>
</dbReference>
<comment type="similarity">
    <text evidence="1">Belongs to the membrane fusion protein (MFP) (TC 8.A.1) family.</text>
</comment>
<gene>
    <name evidence="7" type="ORF">J9253_08660</name>
</gene>
<dbReference type="PANTHER" id="PTHR30469:SF15">
    <property type="entry name" value="HLYD FAMILY OF SECRETION PROTEINS"/>
    <property type="match status" value="1"/>
</dbReference>
<organism evidence="7 8">
    <name type="scientific">Thiothrix litoralis</name>
    <dbReference type="NCBI Taxonomy" id="2891210"/>
    <lineage>
        <taxon>Bacteria</taxon>
        <taxon>Pseudomonadati</taxon>
        <taxon>Pseudomonadota</taxon>
        <taxon>Gammaproteobacteria</taxon>
        <taxon>Thiotrichales</taxon>
        <taxon>Thiotrichaceae</taxon>
        <taxon>Thiothrix</taxon>
    </lineage>
</organism>
<evidence type="ECO:0000259" key="4">
    <source>
        <dbReference type="Pfam" id="PF25917"/>
    </source>
</evidence>
<keyword evidence="3" id="KW-0732">Signal</keyword>
<dbReference type="InterPro" id="IPR058637">
    <property type="entry name" value="YknX-like_C"/>
</dbReference>
<dbReference type="PANTHER" id="PTHR30469">
    <property type="entry name" value="MULTIDRUG RESISTANCE PROTEIN MDTA"/>
    <property type="match status" value="1"/>
</dbReference>
<keyword evidence="8" id="KW-1185">Reference proteome</keyword>
<dbReference type="EMBL" id="CP072801">
    <property type="protein sequence ID" value="QTR47969.1"/>
    <property type="molecule type" value="Genomic_DNA"/>
</dbReference>
<dbReference type="Gene3D" id="2.40.30.170">
    <property type="match status" value="1"/>
</dbReference>
<dbReference type="RefSeq" id="WP_210224202.1">
    <property type="nucleotide sequence ID" value="NZ_CP072801.1"/>
</dbReference>
<evidence type="ECO:0000259" key="6">
    <source>
        <dbReference type="Pfam" id="PF25989"/>
    </source>
</evidence>
<dbReference type="Gene3D" id="1.10.287.470">
    <property type="entry name" value="Helix hairpin bin"/>
    <property type="match status" value="1"/>
</dbReference>
<dbReference type="Pfam" id="PF25989">
    <property type="entry name" value="YknX_C"/>
    <property type="match status" value="1"/>
</dbReference>
<evidence type="ECO:0000313" key="8">
    <source>
        <dbReference type="Proteomes" id="UP000672039"/>
    </source>
</evidence>
<dbReference type="NCBIfam" id="TIGR01730">
    <property type="entry name" value="RND_mfp"/>
    <property type="match status" value="1"/>
</dbReference>
<dbReference type="InterPro" id="IPR058792">
    <property type="entry name" value="Beta-barrel_RND_2"/>
</dbReference>
<dbReference type="Pfam" id="PF25954">
    <property type="entry name" value="Beta-barrel_RND_2"/>
    <property type="match status" value="1"/>
</dbReference>
<evidence type="ECO:0000259" key="5">
    <source>
        <dbReference type="Pfam" id="PF25954"/>
    </source>
</evidence>
<sequence length="381" mass="39786">MKNPSVLASRFVQTLLLATSLTTLSPLTQAEDAKPAKTNAALAVSVTNPSAADWNSGITASGTLSPWQEAIVASEIGGQRIAKLQVDIGDKVKQGQTLAILAPEAVQADLAQAAAHVAQAEASLEDAKTNAARARTLKSSGALPAQQIDQYLTTEATAKANLAAQKAAMQSQQIRLEQTRITAPDNGIVSSRSATLGSVVQTGTELFRLVRQNKIEWRAEVAGRDVASIQTGQSANLTLPTGESVSGIVRVVSPTLDANTRNATVYISLPSDSPAKAGMFAEGQILTGSSKAMGLPQSAVILRDGNRYVFEVDADNHVLQRLVKTGRQADGKVEILEGIAPAARVVATGGAFLNDGDTVQIIDKAPETAPNNASNRDKPKP</sequence>
<proteinExistence type="inferred from homology"/>
<feature type="domain" description="YknX-like C-terminal permuted SH3-like" evidence="6">
    <location>
        <begin position="294"/>
        <end position="360"/>
    </location>
</feature>
<dbReference type="SUPFAM" id="SSF111369">
    <property type="entry name" value="HlyD-like secretion proteins"/>
    <property type="match status" value="1"/>
</dbReference>
<evidence type="ECO:0000256" key="1">
    <source>
        <dbReference type="ARBA" id="ARBA00009477"/>
    </source>
</evidence>
<dbReference type="Gene3D" id="2.40.420.20">
    <property type="match status" value="1"/>
</dbReference>
<feature type="signal peptide" evidence="3">
    <location>
        <begin position="1"/>
        <end position="30"/>
    </location>
</feature>
<evidence type="ECO:0000313" key="7">
    <source>
        <dbReference type="EMBL" id="QTR47969.1"/>
    </source>
</evidence>
<dbReference type="Pfam" id="PF25917">
    <property type="entry name" value="BSH_RND"/>
    <property type="match status" value="1"/>
</dbReference>
<accession>A0ABX7X2A9</accession>
<reference evidence="7 8" key="1">
    <citation type="submission" date="2021-04" db="EMBL/GenBank/DDBJ databases">
        <title>Genomics, taxonomy and metabolism of representatives of sulfur bacteria of the genus Thiothrix: Thiothrix fructosivorans QT, Thiothrix unzii A1T and three new species, Thiothrix subterranea sp. nov., Thiothrix litoralis sp. nov. and 'Candidatus Thiothrix anitrata' sp. nov.</title>
        <authorList>
            <person name="Ravin N.V."/>
            <person name="Smolyakov D."/>
            <person name="Rudenko T.S."/>
            <person name="Mardanov A.V."/>
            <person name="Beletsky A.V."/>
            <person name="Markov N.D."/>
            <person name="Fomenkov A.I."/>
            <person name="Roberts R.J."/>
            <person name="Karnachuk O.V."/>
            <person name="Novikov A."/>
            <person name="Grabovich M.Y."/>
        </authorList>
    </citation>
    <scope>NUCLEOTIDE SEQUENCE [LARGE SCALE GENOMIC DNA]</scope>
    <source>
        <strain evidence="7 8">AS</strain>
    </source>
</reference>
<feature type="chain" id="PRO_5046091461" evidence="3">
    <location>
        <begin position="31"/>
        <end position="381"/>
    </location>
</feature>